<feature type="transmembrane region" description="Helical" evidence="1">
    <location>
        <begin position="38"/>
        <end position="56"/>
    </location>
</feature>
<evidence type="ECO:0000313" key="3">
    <source>
        <dbReference type="Proteomes" id="UP000010297"/>
    </source>
</evidence>
<dbReference type="GeneID" id="92827982"/>
<evidence type="ECO:0000256" key="1">
    <source>
        <dbReference type="SAM" id="Phobius"/>
    </source>
</evidence>
<comment type="caution">
    <text evidence="2">The sequence shown here is derived from an EMBL/GenBank/DDBJ whole genome shotgun (WGS) entry which is preliminary data.</text>
</comment>
<keyword evidence="3" id="KW-1185">Reference proteome</keyword>
<feature type="transmembrane region" description="Helical" evidence="1">
    <location>
        <begin position="104"/>
        <end position="125"/>
    </location>
</feature>
<dbReference type="AlphaFoldDB" id="H5V151"/>
<dbReference type="EMBL" id="BAFF01000003">
    <property type="protein sequence ID" value="GAB51709.1"/>
    <property type="molecule type" value="Genomic_DNA"/>
</dbReference>
<gene>
    <name evidence="2" type="ORF">EH105704_03_02140</name>
</gene>
<sequence>MADTFMKNRILQIHLASWRYFAALTLPPLGVAMQSPDAIMNITLWGLFLIVHYYCWRMWLDERLFRLINSEQDLSAFDDGMAVLWPVKKRHRPLEQRREGASQLFHRALWATGALWANLLIVLIASA</sequence>
<reference evidence="2 3" key="1">
    <citation type="submission" date="2012-02" db="EMBL/GenBank/DDBJ databases">
        <title>Whole genome shotgun sequence of Escherichia hermannii NBRC 105704.</title>
        <authorList>
            <person name="Yoshida I."/>
            <person name="Hosoyama A."/>
            <person name="Tsuchikane K."/>
            <person name="Katsumata H."/>
            <person name="Yamazaki S."/>
            <person name="Fujita N."/>
        </authorList>
    </citation>
    <scope>NUCLEOTIDE SEQUENCE [LARGE SCALE GENOMIC DNA]</scope>
    <source>
        <strain evidence="2 3">NBRC 105704</strain>
    </source>
</reference>
<keyword evidence="1" id="KW-0472">Membrane</keyword>
<evidence type="ECO:0000313" key="2">
    <source>
        <dbReference type="EMBL" id="GAB51709.1"/>
    </source>
</evidence>
<protein>
    <submittedName>
        <fullName evidence="2">Uncharacterized protein</fullName>
    </submittedName>
</protein>
<accession>H5V151</accession>
<proteinExistence type="predicted"/>
<dbReference type="RefSeq" id="WP_002435097.1">
    <property type="nucleotide sequence ID" value="NZ_BAFF01000003.1"/>
</dbReference>
<keyword evidence="1" id="KW-0812">Transmembrane</keyword>
<dbReference type="eggNOG" id="ENOG5033F9G">
    <property type="taxonomic scope" value="Bacteria"/>
</dbReference>
<dbReference type="Proteomes" id="UP000010297">
    <property type="component" value="Unassembled WGS sequence"/>
</dbReference>
<organism evidence="2 3">
    <name type="scientific">Atlantibacter hermannii NBRC 105704</name>
    <dbReference type="NCBI Taxonomy" id="1115512"/>
    <lineage>
        <taxon>Bacteria</taxon>
        <taxon>Pseudomonadati</taxon>
        <taxon>Pseudomonadota</taxon>
        <taxon>Gammaproteobacteria</taxon>
        <taxon>Enterobacterales</taxon>
        <taxon>Enterobacteriaceae</taxon>
        <taxon>Atlantibacter</taxon>
    </lineage>
</organism>
<keyword evidence="1" id="KW-1133">Transmembrane helix</keyword>
<name>H5V151_ATLHE</name>